<gene>
    <name evidence="6" type="primary">RvY_04593-1</name>
    <name evidence="6" type="synonym">RvY_04593.1</name>
    <name evidence="6" type="ORF">RvY_04593</name>
</gene>
<dbReference type="STRING" id="947166.A0A1D1UXV2"/>
<dbReference type="Gene3D" id="2.40.10.10">
    <property type="entry name" value="Trypsin-like serine proteases"/>
    <property type="match status" value="2"/>
</dbReference>
<evidence type="ECO:0008006" key="8">
    <source>
        <dbReference type="Google" id="ProtNLM"/>
    </source>
</evidence>
<evidence type="ECO:0000256" key="3">
    <source>
        <dbReference type="RuleBase" id="RU363034"/>
    </source>
</evidence>
<dbReference type="PROSITE" id="PS50068">
    <property type="entry name" value="LDLRA_2"/>
    <property type="match status" value="1"/>
</dbReference>
<feature type="disulfide bond" evidence="2">
    <location>
        <begin position="303"/>
        <end position="318"/>
    </location>
</feature>
<keyword evidence="3" id="KW-0720">Serine protease</keyword>
<dbReference type="PROSITE" id="PS00135">
    <property type="entry name" value="TRYPSIN_SER"/>
    <property type="match status" value="1"/>
</dbReference>
<reference evidence="6 7" key="1">
    <citation type="journal article" date="2016" name="Nat. Commun.">
        <title>Extremotolerant tardigrade genome and improved radiotolerance of human cultured cells by tardigrade-unique protein.</title>
        <authorList>
            <person name="Hashimoto T."/>
            <person name="Horikawa D.D."/>
            <person name="Saito Y."/>
            <person name="Kuwahara H."/>
            <person name="Kozuka-Hata H."/>
            <person name="Shin-I T."/>
            <person name="Minakuchi Y."/>
            <person name="Ohishi K."/>
            <person name="Motoyama A."/>
            <person name="Aizu T."/>
            <person name="Enomoto A."/>
            <person name="Kondo K."/>
            <person name="Tanaka S."/>
            <person name="Hara Y."/>
            <person name="Koshikawa S."/>
            <person name="Sagara H."/>
            <person name="Miura T."/>
            <person name="Yokobori S."/>
            <person name="Miyagawa K."/>
            <person name="Suzuki Y."/>
            <person name="Kubo T."/>
            <person name="Oyama M."/>
            <person name="Kohara Y."/>
            <person name="Fujiyama A."/>
            <person name="Arakawa K."/>
            <person name="Katayama T."/>
            <person name="Toyoda A."/>
            <person name="Kunieda T."/>
        </authorList>
    </citation>
    <scope>NUCLEOTIDE SEQUENCE [LARGE SCALE GENOMIC DNA]</scope>
    <source>
        <strain evidence="6 7">YOKOZUNA-1</strain>
    </source>
</reference>
<keyword evidence="3" id="KW-0645">Protease</keyword>
<keyword evidence="3" id="KW-0378">Hydrolase</keyword>
<evidence type="ECO:0000259" key="5">
    <source>
        <dbReference type="PROSITE" id="PS50240"/>
    </source>
</evidence>
<dbReference type="Gene3D" id="4.10.400.10">
    <property type="entry name" value="Low-density Lipoprotein Receptor"/>
    <property type="match status" value="1"/>
</dbReference>
<dbReference type="PANTHER" id="PTHR24252:SF7">
    <property type="entry name" value="HYALIN"/>
    <property type="match status" value="1"/>
</dbReference>
<dbReference type="InterPro" id="IPR043504">
    <property type="entry name" value="Peptidase_S1_PA_chymotrypsin"/>
</dbReference>
<keyword evidence="1 2" id="KW-1015">Disulfide bond</keyword>
<dbReference type="Pfam" id="PF00089">
    <property type="entry name" value="Trypsin"/>
    <property type="match status" value="2"/>
</dbReference>
<dbReference type="SMART" id="SM00137">
    <property type="entry name" value="MAM"/>
    <property type="match status" value="1"/>
</dbReference>
<dbReference type="PANTHER" id="PTHR24252">
    <property type="entry name" value="ACROSIN-RELATED"/>
    <property type="match status" value="1"/>
</dbReference>
<dbReference type="PRINTS" id="PR00722">
    <property type="entry name" value="CHYMOTRYPSIN"/>
</dbReference>
<comment type="caution">
    <text evidence="2">Lacks conserved residue(s) required for the propagation of feature annotation.</text>
</comment>
<dbReference type="GO" id="GO:0006508">
    <property type="term" value="P:proteolysis"/>
    <property type="evidence" value="ECO:0007669"/>
    <property type="project" value="UniProtKB-KW"/>
</dbReference>
<comment type="caution">
    <text evidence="6">The sequence shown here is derived from an EMBL/GenBank/DDBJ whole genome shotgun (WGS) entry which is preliminary data.</text>
</comment>
<dbReference type="PROSITE" id="PS50240">
    <property type="entry name" value="TRYPSIN_DOM"/>
    <property type="match status" value="1"/>
</dbReference>
<evidence type="ECO:0000256" key="1">
    <source>
        <dbReference type="ARBA" id="ARBA00023157"/>
    </source>
</evidence>
<keyword evidence="7" id="KW-1185">Reference proteome</keyword>
<accession>A0A1D1UXV2</accession>
<dbReference type="InterPro" id="IPR033116">
    <property type="entry name" value="TRYPSIN_SER"/>
</dbReference>
<proteinExistence type="predicted"/>
<dbReference type="OrthoDB" id="6339452at2759"/>
<dbReference type="SUPFAM" id="SSF49899">
    <property type="entry name" value="Concanavalin A-like lectins/glucanases"/>
    <property type="match status" value="2"/>
</dbReference>
<sequence length="670" mass="75216">MEGDIGMGFLDVYMDVAGQQEPTIIFQTDGPHGKDWLGFYEQIRVAVQHSFRLRFIATRGKSFRSDIALDDIVVKEVRGDESCFPLAQYPNAIGDSLLFCDIDSDGKCKMQQEESQKDYVWNATKMEGYRFGTGPDIGDHTRGRYGKYLLARSETGEPGTSARLLITLDEQITERNSTKKDLCIDFYYMTFGRDMGELRVNLLYRKVEHDFITIKHATNRAWYQFGKILKGFTENNVTLVLEAVRGGSNMSDIAVDDVHIFFCDGREYPRYEVGHASVLTPWCRDGALPCPEKDGCILPEYLCDGVEHCINGSDEKFCSHQCGVPLVPANTIMTKIVYGQSVKPHSWPWQVALIDTTDETQFCGGSIIHAFWILTAAHCLTAHAPSEHNRLSNMLIRVGDHSLLYNTEPSQMDYYPSGLFIHPEFNKPFRANDFGLIRLRAPILFRQEIQPVCLPWFSPIPIGSTCVVTGWGHTAQAGPLHASEEGLRSLRRGRNKRTLHQLPLSYFRQAILPRTRRVFSSVQESSIRRFTTILSHTTDLQQLYLPIVPDEVCRNASQYNGILSDSMLCAGYLLSMVGDSCHGDSGGPLTCKRTDGAWEVHGVTSFGGLRCAEEGHPGIYARVVHALDWISQTMGEDARILKKRRADNVESVVKEEVGTSTAAPPFVKVE</sequence>
<evidence type="ECO:0000313" key="7">
    <source>
        <dbReference type="Proteomes" id="UP000186922"/>
    </source>
</evidence>
<feature type="domain" description="MAM" evidence="4">
    <location>
        <begin position="98"/>
        <end position="265"/>
    </location>
</feature>
<dbReference type="CDD" id="cd00112">
    <property type="entry name" value="LDLa"/>
    <property type="match status" value="1"/>
</dbReference>
<dbReference type="SMART" id="SM00192">
    <property type="entry name" value="LDLa"/>
    <property type="match status" value="1"/>
</dbReference>
<dbReference type="SUPFAM" id="SSF57424">
    <property type="entry name" value="LDL receptor-like module"/>
    <property type="match status" value="1"/>
</dbReference>
<dbReference type="InterPro" id="IPR009003">
    <property type="entry name" value="Peptidase_S1_PA"/>
</dbReference>
<evidence type="ECO:0000259" key="4">
    <source>
        <dbReference type="PROSITE" id="PS50060"/>
    </source>
</evidence>
<dbReference type="InterPro" id="IPR000998">
    <property type="entry name" value="MAM_dom"/>
</dbReference>
<dbReference type="InterPro" id="IPR002172">
    <property type="entry name" value="LDrepeatLR_classA_rpt"/>
</dbReference>
<organism evidence="6 7">
    <name type="scientific">Ramazzottius varieornatus</name>
    <name type="common">Water bear</name>
    <name type="synonym">Tardigrade</name>
    <dbReference type="NCBI Taxonomy" id="947166"/>
    <lineage>
        <taxon>Eukaryota</taxon>
        <taxon>Metazoa</taxon>
        <taxon>Ecdysozoa</taxon>
        <taxon>Tardigrada</taxon>
        <taxon>Eutardigrada</taxon>
        <taxon>Parachela</taxon>
        <taxon>Hypsibioidea</taxon>
        <taxon>Ramazzottiidae</taxon>
        <taxon>Ramazzottius</taxon>
    </lineage>
</organism>
<dbReference type="CDD" id="cd00190">
    <property type="entry name" value="Tryp_SPc"/>
    <property type="match status" value="1"/>
</dbReference>
<evidence type="ECO:0000256" key="2">
    <source>
        <dbReference type="PROSITE-ProRule" id="PRU00124"/>
    </source>
</evidence>
<dbReference type="InterPro" id="IPR018114">
    <property type="entry name" value="TRYPSIN_HIS"/>
</dbReference>
<dbReference type="PROSITE" id="PS50060">
    <property type="entry name" value="MAM_2"/>
    <property type="match status" value="2"/>
</dbReference>
<dbReference type="InterPro" id="IPR036055">
    <property type="entry name" value="LDL_receptor-like_sf"/>
</dbReference>
<protein>
    <recommendedName>
        <fullName evidence="8">Peptidase S1 domain-containing protein</fullName>
    </recommendedName>
</protein>
<dbReference type="InterPro" id="IPR001254">
    <property type="entry name" value="Trypsin_dom"/>
</dbReference>
<dbReference type="PROSITE" id="PS00134">
    <property type="entry name" value="TRYPSIN_HIS"/>
    <property type="match status" value="1"/>
</dbReference>
<dbReference type="InterPro" id="IPR013320">
    <property type="entry name" value="ConA-like_dom_sf"/>
</dbReference>
<feature type="domain" description="Peptidase S1" evidence="5">
    <location>
        <begin position="336"/>
        <end position="635"/>
    </location>
</feature>
<dbReference type="Pfam" id="PF00629">
    <property type="entry name" value="MAM"/>
    <property type="match status" value="2"/>
</dbReference>
<dbReference type="SMART" id="SM00020">
    <property type="entry name" value="Tryp_SPc"/>
    <property type="match status" value="1"/>
</dbReference>
<dbReference type="GO" id="GO:0016020">
    <property type="term" value="C:membrane"/>
    <property type="evidence" value="ECO:0007669"/>
    <property type="project" value="InterPro"/>
</dbReference>
<feature type="domain" description="MAM" evidence="4">
    <location>
        <begin position="1"/>
        <end position="85"/>
    </location>
</feature>
<dbReference type="AlphaFoldDB" id="A0A1D1UXV2"/>
<name>A0A1D1UXV2_RAMVA</name>
<dbReference type="EMBL" id="BDGG01000002">
    <property type="protein sequence ID" value="GAU92522.1"/>
    <property type="molecule type" value="Genomic_DNA"/>
</dbReference>
<evidence type="ECO:0000313" key="6">
    <source>
        <dbReference type="EMBL" id="GAU92522.1"/>
    </source>
</evidence>
<dbReference type="GO" id="GO:0004252">
    <property type="term" value="F:serine-type endopeptidase activity"/>
    <property type="evidence" value="ECO:0007669"/>
    <property type="project" value="InterPro"/>
</dbReference>
<dbReference type="FunFam" id="2.40.10.10:FF:000068">
    <property type="entry name" value="transmembrane protease serine 2"/>
    <property type="match status" value="1"/>
</dbReference>
<dbReference type="InterPro" id="IPR001314">
    <property type="entry name" value="Peptidase_S1A"/>
</dbReference>
<dbReference type="SUPFAM" id="SSF50494">
    <property type="entry name" value="Trypsin-like serine proteases"/>
    <property type="match status" value="1"/>
</dbReference>
<dbReference type="Gene3D" id="2.60.120.200">
    <property type="match status" value="2"/>
</dbReference>
<dbReference type="Proteomes" id="UP000186922">
    <property type="component" value="Unassembled WGS sequence"/>
</dbReference>